<accession>A0A134AA08</accession>
<feature type="domain" description="Metallo-beta-lactamase" evidence="2">
    <location>
        <begin position="19"/>
        <end position="224"/>
    </location>
</feature>
<dbReference type="PANTHER" id="PTHR43546:SF9">
    <property type="entry name" value="L-ASCORBATE-6-PHOSPHATE LACTONASE ULAG-RELATED"/>
    <property type="match status" value="1"/>
</dbReference>
<dbReference type="GO" id="GO:0016787">
    <property type="term" value="F:hydrolase activity"/>
    <property type="evidence" value="ECO:0007669"/>
    <property type="project" value="UniProtKB-KW"/>
</dbReference>
<protein>
    <recommendedName>
        <fullName evidence="2">Metallo-beta-lactamase domain-containing protein</fullName>
    </recommendedName>
</protein>
<comment type="caution">
    <text evidence="3">The sequence shown here is derived from an EMBL/GenBank/DDBJ whole genome shotgun (WGS) entry which is preliminary data.</text>
</comment>
<keyword evidence="1" id="KW-0378">Hydrolase</keyword>
<dbReference type="InterPro" id="IPR036866">
    <property type="entry name" value="RibonucZ/Hydroxyglut_hydro"/>
</dbReference>
<name>A0A134AA08_9BACL</name>
<reference evidence="4" key="1">
    <citation type="submission" date="2016-01" db="EMBL/GenBank/DDBJ databases">
        <authorList>
            <person name="Mitreva M."/>
            <person name="Pepin K.H."/>
            <person name="Mihindukulasuriya K.A."/>
            <person name="Fulton R."/>
            <person name="Fronick C."/>
            <person name="O'Laughlin M."/>
            <person name="Miner T."/>
            <person name="Herter B."/>
            <person name="Rosa B.A."/>
            <person name="Cordes M."/>
            <person name="Tomlinson C."/>
            <person name="Wollam A."/>
            <person name="Palsikar V.B."/>
            <person name="Mardis E.R."/>
            <person name="Wilson R.K."/>
        </authorList>
    </citation>
    <scope>NUCLEOTIDE SEQUENCE [LARGE SCALE GENOMIC DNA]</scope>
    <source>
        <strain evidence="4">DNF01167</strain>
    </source>
</reference>
<dbReference type="OrthoDB" id="9805728at2"/>
<evidence type="ECO:0000313" key="3">
    <source>
        <dbReference type="EMBL" id="KXB64330.1"/>
    </source>
</evidence>
<proteinExistence type="predicted"/>
<sequence length="261" mass="29011">MKIRQIRNATLKINFSGKTILVDPMLSKKGELPPFGPPILPLYPASGNMENNPLVELPIPVEELLDNVDAVIITHLHEDHWDAAAVELIDKNMPLYVQNEEDAEKLGEQGFKNIYVLGHQTALDDVLLTYVEAKHASNDQMLAVAGKSCGVIFEHKDEPTTYLLGDTVWYENVENTLKKYQPKVAIINAGNNQFSEGGPLVMGAEGVHEVHKTLPSTMLFATHMEAVNHAFLTREELANYAEKHGFSNQLTIPADGEEIIY</sequence>
<dbReference type="AlphaFoldDB" id="A0A134AA08"/>
<evidence type="ECO:0000256" key="1">
    <source>
        <dbReference type="ARBA" id="ARBA00022801"/>
    </source>
</evidence>
<dbReference type="PANTHER" id="PTHR43546">
    <property type="entry name" value="UPF0173 METAL-DEPENDENT HYDROLASE MJ1163-RELATED"/>
    <property type="match status" value="1"/>
</dbReference>
<dbReference type="Gene3D" id="3.60.15.10">
    <property type="entry name" value="Ribonuclease Z/Hydroxyacylglutathione hydrolase-like"/>
    <property type="match status" value="1"/>
</dbReference>
<dbReference type="Proteomes" id="UP000070355">
    <property type="component" value="Unassembled WGS sequence"/>
</dbReference>
<dbReference type="Pfam" id="PF12706">
    <property type="entry name" value="Lactamase_B_2"/>
    <property type="match status" value="1"/>
</dbReference>
<evidence type="ECO:0000313" key="4">
    <source>
        <dbReference type="Proteomes" id="UP000070355"/>
    </source>
</evidence>
<dbReference type="EMBL" id="LSDC01000005">
    <property type="protein sequence ID" value="KXB64330.1"/>
    <property type="molecule type" value="Genomic_DNA"/>
</dbReference>
<dbReference type="SUPFAM" id="SSF56281">
    <property type="entry name" value="Metallo-hydrolase/oxidoreductase"/>
    <property type="match status" value="1"/>
</dbReference>
<dbReference type="InterPro" id="IPR001279">
    <property type="entry name" value="Metallo-B-lactamas"/>
</dbReference>
<dbReference type="PATRIC" id="fig|1379.3.peg.36"/>
<dbReference type="InterPro" id="IPR050114">
    <property type="entry name" value="UPF0173_UPF0282_UlaG_hydrolase"/>
</dbReference>
<organism evidence="3 4">
    <name type="scientific">Gemella haemolysans</name>
    <dbReference type="NCBI Taxonomy" id="1379"/>
    <lineage>
        <taxon>Bacteria</taxon>
        <taxon>Bacillati</taxon>
        <taxon>Bacillota</taxon>
        <taxon>Bacilli</taxon>
        <taxon>Bacillales</taxon>
        <taxon>Gemellaceae</taxon>
        <taxon>Gemella</taxon>
    </lineage>
</organism>
<evidence type="ECO:0000259" key="2">
    <source>
        <dbReference type="Pfam" id="PF12706"/>
    </source>
</evidence>
<gene>
    <name evidence="3" type="ORF">HMPREF3186_00036</name>
</gene>
<dbReference type="RefSeq" id="WP_060913373.1">
    <property type="nucleotide sequence ID" value="NZ_KQ959917.1"/>
</dbReference>